<name>A0A1H6ZPT3_9ACTN</name>
<accession>A0A1H6ZPT3</accession>
<dbReference type="OrthoDB" id="3392465at2"/>
<evidence type="ECO:0000313" key="1">
    <source>
        <dbReference type="EMBL" id="SEJ50805.1"/>
    </source>
</evidence>
<dbReference type="RefSeq" id="WP_092380439.1">
    <property type="nucleotide sequence ID" value="NZ_BOPI01000039.1"/>
</dbReference>
<evidence type="ECO:0000313" key="2">
    <source>
        <dbReference type="Proteomes" id="UP000198707"/>
    </source>
</evidence>
<protein>
    <submittedName>
        <fullName evidence="1">Uncharacterized protein</fullName>
    </submittedName>
</protein>
<keyword evidence="2" id="KW-1185">Reference proteome</keyword>
<dbReference type="STRING" id="1144548.SAMN05443287_1057"/>
<gene>
    <name evidence="1" type="ORF">SAMN05443287_1057</name>
</gene>
<dbReference type="AlphaFoldDB" id="A0A1H6ZPT3"/>
<dbReference type="Proteomes" id="UP000198707">
    <property type="component" value="Unassembled WGS sequence"/>
</dbReference>
<organism evidence="1 2">
    <name type="scientific">Micromonospora phaseoli</name>
    <dbReference type="NCBI Taxonomy" id="1144548"/>
    <lineage>
        <taxon>Bacteria</taxon>
        <taxon>Bacillati</taxon>
        <taxon>Actinomycetota</taxon>
        <taxon>Actinomycetes</taxon>
        <taxon>Micromonosporales</taxon>
        <taxon>Micromonosporaceae</taxon>
        <taxon>Micromonospora</taxon>
    </lineage>
</organism>
<reference evidence="2" key="1">
    <citation type="submission" date="2016-10" db="EMBL/GenBank/DDBJ databases">
        <authorList>
            <person name="Varghese N."/>
            <person name="Submissions S."/>
        </authorList>
    </citation>
    <scope>NUCLEOTIDE SEQUENCE [LARGE SCALE GENOMIC DNA]</scope>
    <source>
        <strain evidence="2">CGMCC 4.7038</strain>
    </source>
</reference>
<proteinExistence type="predicted"/>
<sequence length="109" mass="11702">MGTATLEVSGAQAARWAEDLHAVLAANAEPGERVSPVEVDRSAATAIAVIGLVFSGVGTAKTIWEWWHSKRQEGGTVKILFGDGTQLTLSDVSQQRLEIVFQQAETPQR</sequence>
<dbReference type="EMBL" id="FNYV01000005">
    <property type="protein sequence ID" value="SEJ50805.1"/>
    <property type="molecule type" value="Genomic_DNA"/>
</dbReference>